<dbReference type="InterPro" id="IPR020084">
    <property type="entry name" value="NUDIX_hydrolase_CS"/>
</dbReference>
<feature type="domain" description="Nudix hydrolase" evidence="2">
    <location>
        <begin position="21"/>
        <end position="147"/>
    </location>
</feature>
<dbReference type="SUPFAM" id="SSF55811">
    <property type="entry name" value="Nudix"/>
    <property type="match status" value="1"/>
</dbReference>
<evidence type="ECO:0000256" key="1">
    <source>
        <dbReference type="ARBA" id="ARBA00022801"/>
    </source>
</evidence>
<dbReference type="Gene3D" id="3.90.79.10">
    <property type="entry name" value="Nucleoside Triphosphate Pyrophosphohydrolase"/>
    <property type="match status" value="1"/>
</dbReference>
<dbReference type="Proteomes" id="UP000521676">
    <property type="component" value="Unassembled WGS sequence"/>
</dbReference>
<reference evidence="4" key="2">
    <citation type="journal article" date="2024" name="Nature">
        <title>Anoxygenic phototroph of the Chloroflexota uses a type I reaction centre.</title>
        <authorList>
            <person name="Tsuji J.M."/>
            <person name="Shaw N.A."/>
            <person name="Nagashima S."/>
            <person name="Venkiteswaran J.J."/>
            <person name="Schiff S.L."/>
            <person name="Watanabe T."/>
            <person name="Fukui M."/>
            <person name="Hanada S."/>
            <person name="Tank M."/>
            <person name="Neufeld J.D."/>
        </authorList>
    </citation>
    <scope>NUCLEOTIDE SEQUENCE</scope>
    <source>
        <strain evidence="4">L227-S17</strain>
    </source>
</reference>
<name>A0A8T7LYE2_9CHLR</name>
<dbReference type="InterPro" id="IPR000086">
    <property type="entry name" value="NUDIX_hydrolase_dom"/>
</dbReference>
<dbReference type="PANTHER" id="PTHR43222:SF2">
    <property type="entry name" value="NUDIX HYDROLASE 23, CHLOROPLASTIC"/>
    <property type="match status" value="1"/>
</dbReference>
<reference evidence="3 5" key="1">
    <citation type="submission" date="2020-06" db="EMBL/GenBank/DDBJ databases">
        <title>Anoxygenic phototrophic Chloroflexota member uses a Type I reaction center.</title>
        <authorList>
            <person name="Tsuji J.M."/>
            <person name="Shaw N.A."/>
            <person name="Nagashima S."/>
            <person name="Venkiteswaran J."/>
            <person name="Schiff S.L."/>
            <person name="Hanada S."/>
            <person name="Tank M."/>
            <person name="Neufeld J.D."/>
        </authorList>
    </citation>
    <scope>NUCLEOTIDE SEQUENCE [LARGE SCALE GENOMIC DNA]</scope>
    <source>
        <strain evidence="3">L227-S17</strain>
    </source>
</reference>
<dbReference type="PANTHER" id="PTHR43222">
    <property type="entry name" value="NUDIX HYDROLASE 23"/>
    <property type="match status" value="1"/>
</dbReference>
<dbReference type="GO" id="GO:0016787">
    <property type="term" value="F:hydrolase activity"/>
    <property type="evidence" value="ECO:0007669"/>
    <property type="project" value="UniProtKB-KW"/>
</dbReference>
<evidence type="ECO:0000313" key="4">
    <source>
        <dbReference type="EMBL" id="WJW67808.1"/>
    </source>
</evidence>
<evidence type="ECO:0000313" key="3">
    <source>
        <dbReference type="EMBL" id="NWJ45947.1"/>
    </source>
</evidence>
<evidence type="ECO:0000313" key="5">
    <source>
        <dbReference type="Proteomes" id="UP000521676"/>
    </source>
</evidence>
<dbReference type="Proteomes" id="UP001431572">
    <property type="component" value="Chromosome 1"/>
</dbReference>
<dbReference type="PROSITE" id="PS51462">
    <property type="entry name" value="NUDIX"/>
    <property type="match status" value="1"/>
</dbReference>
<gene>
    <name evidence="3" type="ORF">HXX08_08715</name>
    <name evidence="4" type="ORF">OZ401_001087</name>
</gene>
<organism evidence="3 5">
    <name type="scientific">Candidatus Chlorohelix allophototropha</name>
    <dbReference type="NCBI Taxonomy" id="3003348"/>
    <lineage>
        <taxon>Bacteria</taxon>
        <taxon>Bacillati</taxon>
        <taxon>Chloroflexota</taxon>
        <taxon>Chloroflexia</taxon>
        <taxon>Candidatus Chloroheliales</taxon>
        <taxon>Candidatus Chloroheliaceae</taxon>
        <taxon>Candidatus Chlorohelix</taxon>
    </lineage>
</organism>
<accession>A0A8T7LYE2</accession>
<dbReference type="PROSITE" id="PS00893">
    <property type="entry name" value="NUDIX_BOX"/>
    <property type="match status" value="1"/>
</dbReference>
<sequence>MMKIKEVLNYASPEEAQQAGEHIQAVIIVPFHSNGIVLCRNRWRGWEFPGGGVEWRESVYSAAGRELVEETGAEFSSLEFVQVLWLERNIYRSLKIALFYAEVTQLNAHHDFYEILEVKLFNKLPSPRLLSYECEDEIYQIALDAYQKAA</sequence>
<keyword evidence="6" id="KW-1185">Reference proteome</keyword>
<evidence type="ECO:0000259" key="2">
    <source>
        <dbReference type="PROSITE" id="PS51462"/>
    </source>
</evidence>
<dbReference type="RefSeq" id="WP_341469698.1">
    <property type="nucleotide sequence ID" value="NZ_CP128399.1"/>
</dbReference>
<evidence type="ECO:0000313" key="6">
    <source>
        <dbReference type="Proteomes" id="UP001431572"/>
    </source>
</evidence>
<dbReference type="InterPro" id="IPR015797">
    <property type="entry name" value="NUDIX_hydrolase-like_dom_sf"/>
</dbReference>
<protein>
    <submittedName>
        <fullName evidence="3">NUDIX domain-containing protein</fullName>
    </submittedName>
</protein>
<dbReference type="EMBL" id="JACATZ010000001">
    <property type="protein sequence ID" value="NWJ45947.1"/>
    <property type="molecule type" value="Genomic_DNA"/>
</dbReference>
<dbReference type="Pfam" id="PF00293">
    <property type="entry name" value="NUDIX"/>
    <property type="match status" value="1"/>
</dbReference>
<keyword evidence="1" id="KW-0378">Hydrolase</keyword>
<dbReference type="AlphaFoldDB" id="A0A8T7LYE2"/>
<proteinExistence type="predicted"/>
<dbReference type="EMBL" id="CP128399">
    <property type="protein sequence ID" value="WJW67808.1"/>
    <property type="molecule type" value="Genomic_DNA"/>
</dbReference>